<dbReference type="GO" id="GO:0000467">
    <property type="term" value="P:exonucleolytic trimming to generate mature 3'-end of 5.8S rRNA from tricistronic rRNA transcript (SSU-rRNA, 5.8S rRNA, LSU-rRNA)"/>
    <property type="evidence" value="ECO:0007669"/>
    <property type="project" value="TreeGrafter"/>
</dbReference>
<evidence type="ECO:0000256" key="7">
    <source>
        <dbReference type="ARBA" id="ARBA00022835"/>
    </source>
</evidence>
<dbReference type="PANTHER" id="PTHR11097:SF14">
    <property type="entry name" value="EXOSOME COMPLEX COMPONENT RRP45"/>
    <property type="match status" value="1"/>
</dbReference>
<evidence type="ECO:0000256" key="10">
    <source>
        <dbReference type="ARBA" id="ARBA00077933"/>
    </source>
</evidence>
<dbReference type="SUPFAM" id="SSF54211">
    <property type="entry name" value="Ribosomal protein S5 domain 2-like"/>
    <property type="match status" value="1"/>
</dbReference>
<proteinExistence type="inferred from homology"/>
<comment type="subcellular location">
    <subcellularLocation>
        <location evidence="1">Cytoplasm</location>
    </subcellularLocation>
    <subcellularLocation>
        <location evidence="2">Nucleus</location>
        <location evidence="2">Nucleolus</location>
    </subcellularLocation>
</comment>
<dbReference type="InterPro" id="IPR036345">
    <property type="entry name" value="ExoRNase_PH_dom2_sf"/>
</dbReference>
<keyword evidence="5" id="KW-0963">Cytoplasm</keyword>
<dbReference type="GO" id="GO:0005730">
    <property type="term" value="C:nucleolus"/>
    <property type="evidence" value="ECO:0007669"/>
    <property type="project" value="UniProtKB-SubCell"/>
</dbReference>
<dbReference type="GO" id="GO:0035925">
    <property type="term" value="F:mRNA 3'-UTR AU-rich region binding"/>
    <property type="evidence" value="ECO:0007669"/>
    <property type="project" value="TreeGrafter"/>
</dbReference>
<evidence type="ECO:0000256" key="3">
    <source>
        <dbReference type="ARBA" id="ARBA00006678"/>
    </source>
</evidence>
<evidence type="ECO:0000256" key="6">
    <source>
        <dbReference type="ARBA" id="ARBA00022552"/>
    </source>
</evidence>
<dbReference type="GO" id="GO:0016075">
    <property type="term" value="P:rRNA catabolic process"/>
    <property type="evidence" value="ECO:0007669"/>
    <property type="project" value="TreeGrafter"/>
</dbReference>
<dbReference type="GO" id="GO:0034475">
    <property type="term" value="P:U4 snRNA 3'-end processing"/>
    <property type="evidence" value="ECO:0007669"/>
    <property type="project" value="TreeGrafter"/>
</dbReference>
<dbReference type="GO" id="GO:0034476">
    <property type="term" value="P:U5 snRNA 3'-end processing"/>
    <property type="evidence" value="ECO:0007669"/>
    <property type="project" value="TreeGrafter"/>
</dbReference>
<dbReference type="InterPro" id="IPR033100">
    <property type="entry name" value="Rrp45"/>
</dbReference>
<dbReference type="EMBL" id="JASNWA010000004">
    <property type="protein sequence ID" value="KAK3176920.1"/>
    <property type="molecule type" value="Genomic_DNA"/>
</dbReference>
<comment type="similarity">
    <text evidence="3">Belongs to the RNase PH family.</text>
</comment>
<dbReference type="SUPFAM" id="SSF55666">
    <property type="entry name" value="Ribonuclease PH domain 2-like"/>
    <property type="match status" value="1"/>
</dbReference>
<keyword evidence="14" id="KW-1185">Reference proteome</keyword>
<dbReference type="GO" id="GO:0071028">
    <property type="term" value="P:nuclear mRNA surveillance"/>
    <property type="evidence" value="ECO:0007669"/>
    <property type="project" value="TreeGrafter"/>
</dbReference>
<dbReference type="InterPro" id="IPR020568">
    <property type="entry name" value="Ribosomal_Su5_D2-typ_SF"/>
</dbReference>
<dbReference type="Gene3D" id="3.30.230.70">
    <property type="entry name" value="GHMP Kinase, N-terminal domain"/>
    <property type="match status" value="1"/>
</dbReference>
<sequence>MPREAEPSINERAFVLQALEENIRLDGRALDAFRDIDISFGDDYGVADVQLGKTRVLTRISASIAAPYPDRKFDGVFTIATELSPLASPAFEVGRQSDLETHLSRILETTLRRSQAISTESLCLVAGQKVWSLRADIHILSHCGNLVTAASLATLAALRQYRIPDTSIKGGELTVYTPLERDPVPLALLHHPLCITLNYFENGEKMIVDATLQEQQCSEGEVVVAANPQGEVCLVQKGGGGEVDALVLLRAVDVAVGKVRELGKVVDRALEKDSKMRDKGGISAELSAENER</sequence>
<keyword evidence="6" id="KW-0698">rRNA processing</keyword>
<gene>
    <name evidence="13" type="ORF">OEA41_008246</name>
</gene>
<protein>
    <recommendedName>
        <fullName evidence="4">Exosome complex component RRP45</fullName>
    </recommendedName>
    <alternativeName>
        <fullName evidence="10">Ribosomal RNA-processing protein 45</fullName>
    </alternativeName>
</protein>
<keyword evidence="9" id="KW-0539">Nucleus</keyword>
<feature type="domain" description="Exoribonuclease phosphorolytic" evidence="12">
    <location>
        <begin position="192"/>
        <end position="256"/>
    </location>
</feature>
<evidence type="ECO:0000259" key="11">
    <source>
        <dbReference type="Pfam" id="PF01138"/>
    </source>
</evidence>
<dbReference type="InterPro" id="IPR015847">
    <property type="entry name" value="ExoRNase_PH_dom2"/>
</dbReference>
<dbReference type="Pfam" id="PF03725">
    <property type="entry name" value="RNase_PH_C"/>
    <property type="match status" value="1"/>
</dbReference>
<dbReference type="GO" id="GO:0000176">
    <property type="term" value="C:nuclear exosome (RNase complex)"/>
    <property type="evidence" value="ECO:0007669"/>
    <property type="project" value="TreeGrafter"/>
</dbReference>
<accession>A0AAD9ZH40</accession>
<dbReference type="AlphaFoldDB" id="A0AAD9ZH40"/>
<evidence type="ECO:0000259" key="12">
    <source>
        <dbReference type="Pfam" id="PF03725"/>
    </source>
</evidence>
<dbReference type="InterPro" id="IPR050590">
    <property type="entry name" value="Exosome_comp_Rrp42_subfam"/>
</dbReference>
<evidence type="ECO:0000313" key="13">
    <source>
        <dbReference type="EMBL" id="KAK3176920.1"/>
    </source>
</evidence>
<name>A0AAD9ZH40_9LECA</name>
<dbReference type="Pfam" id="PF01138">
    <property type="entry name" value="RNase_PH"/>
    <property type="match status" value="1"/>
</dbReference>
<feature type="domain" description="Exoribonuclease phosphorolytic" evidence="11">
    <location>
        <begin position="33"/>
        <end position="164"/>
    </location>
</feature>
<organism evidence="13 14">
    <name type="scientific">Lepraria neglecta</name>
    <dbReference type="NCBI Taxonomy" id="209136"/>
    <lineage>
        <taxon>Eukaryota</taxon>
        <taxon>Fungi</taxon>
        <taxon>Dikarya</taxon>
        <taxon>Ascomycota</taxon>
        <taxon>Pezizomycotina</taxon>
        <taxon>Lecanoromycetes</taxon>
        <taxon>OSLEUM clade</taxon>
        <taxon>Lecanoromycetidae</taxon>
        <taxon>Lecanorales</taxon>
        <taxon>Lecanorineae</taxon>
        <taxon>Stereocaulaceae</taxon>
        <taxon>Lepraria</taxon>
    </lineage>
</organism>
<dbReference type="InterPro" id="IPR027408">
    <property type="entry name" value="PNPase/RNase_PH_dom_sf"/>
</dbReference>
<evidence type="ECO:0000256" key="8">
    <source>
        <dbReference type="ARBA" id="ARBA00022884"/>
    </source>
</evidence>
<keyword evidence="8" id="KW-0694">RNA-binding</keyword>
<dbReference type="InterPro" id="IPR001247">
    <property type="entry name" value="ExoRNase_PH_dom1"/>
</dbReference>
<reference evidence="13" key="1">
    <citation type="submission" date="2022-11" db="EMBL/GenBank/DDBJ databases">
        <title>Chromosomal genome sequence assembly and mating type (MAT) locus characterization of the leprose asexual lichenized fungus Lepraria neglecta (Nyl.) Erichsen.</title>
        <authorList>
            <person name="Allen J.L."/>
            <person name="Pfeffer B."/>
        </authorList>
    </citation>
    <scope>NUCLEOTIDE SEQUENCE</scope>
    <source>
        <strain evidence="13">Allen 5258</strain>
    </source>
</reference>
<dbReference type="Proteomes" id="UP001276659">
    <property type="component" value="Unassembled WGS sequence"/>
</dbReference>
<dbReference type="FunFam" id="3.30.230.70:FF:000005">
    <property type="entry name" value="Exosome complex component RRP45"/>
    <property type="match status" value="1"/>
</dbReference>
<evidence type="ECO:0000313" key="14">
    <source>
        <dbReference type="Proteomes" id="UP001276659"/>
    </source>
</evidence>
<dbReference type="GO" id="GO:0000177">
    <property type="term" value="C:cytoplasmic exosome (RNase complex)"/>
    <property type="evidence" value="ECO:0007669"/>
    <property type="project" value="TreeGrafter"/>
</dbReference>
<evidence type="ECO:0000256" key="5">
    <source>
        <dbReference type="ARBA" id="ARBA00022490"/>
    </source>
</evidence>
<keyword evidence="7" id="KW-0271">Exosome</keyword>
<dbReference type="GO" id="GO:0034473">
    <property type="term" value="P:U1 snRNA 3'-end processing"/>
    <property type="evidence" value="ECO:0007669"/>
    <property type="project" value="TreeGrafter"/>
</dbReference>
<dbReference type="GO" id="GO:0071038">
    <property type="term" value="P:TRAMP-dependent tRNA surveillance pathway"/>
    <property type="evidence" value="ECO:0007669"/>
    <property type="project" value="TreeGrafter"/>
</dbReference>
<evidence type="ECO:0000256" key="9">
    <source>
        <dbReference type="ARBA" id="ARBA00023242"/>
    </source>
</evidence>
<dbReference type="CDD" id="cd11368">
    <property type="entry name" value="RNase_PH_RRP45"/>
    <property type="match status" value="1"/>
</dbReference>
<evidence type="ECO:0000256" key="2">
    <source>
        <dbReference type="ARBA" id="ARBA00004604"/>
    </source>
</evidence>
<evidence type="ECO:0000256" key="4">
    <source>
        <dbReference type="ARBA" id="ARBA00019572"/>
    </source>
</evidence>
<dbReference type="GO" id="GO:0071035">
    <property type="term" value="P:nuclear polyadenylation-dependent rRNA catabolic process"/>
    <property type="evidence" value="ECO:0007669"/>
    <property type="project" value="TreeGrafter"/>
</dbReference>
<dbReference type="PANTHER" id="PTHR11097">
    <property type="entry name" value="EXOSOME COMPLEX EXONUCLEASE RIBOSOMAL RNA PROCESSING PROTEIN"/>
    <property type="match status" value="1"/>
</dbReference>
<evidence type="ECO:0000256" key="1">
    <source>
        <dbReference type="ARBA" id="ARBA00004496"/>
    </source>
</evidence>
<comment type="caution">
    <text evidence="13">The sequence shown here is derived from an EMBL/GenBank/DDBJ whole genome shotgun (WGS) entry which is preliminary data.</text>
</comment>